<dbReference type="EC" id="3.2.1.45" evidence="3 6"/>
<keyword evidence="9" id="KW-1185">Reference proteome</keyword>
<dbReference type="FunFam" id="3.20.20.80:FF:000364">
    <property type="entry name" value="Glucosylceramidase"/>
    <property type="match status" value="1"/>
</dbReference>
<dbReference type="PRINTS" id="PR00843">
    <property type="entry name" value="GLHYDRLASE30"/>
</dbReference>
<evidence type="ECO:0000313" key="9">
    <source>
        <dbReference type="Proteomes" id="UP000053660"/>
    </source>
</evidence>
<keyword evidence="5 6" id="KW-0378">Hydrolase</keyword>
<evidence type="ECO:0000256" key="3">
    <source>
        <dbReference type="ARBA" id="ARBA00012658"/>
    </source>
</evidence>
<dbReference type="GO" id="GO:0016020">
    <property type="term" value="C:membrane"/>
    <property type="evidence" value="ECO:0007669"/>
    <property type="project" value="GOC"/>
</dbReference>
<keyword evidence="6" id="KW-0326">Glycosidase</keyword>
<dbReference type="Gene3D" id="3.20.20.80">
    <property type="entry name" value="Glycosidases"/>
    <property type="match status" value="1"/>
</dbReference>
<dbReference type="Proteomes" id="UP000053660">
    <property type="component" value="Unassembled WGS sequence"/>
</dbReference>
<protein>
    <recommendedName>
        <fullName evidence="3 6">Glucosylceramidase</fullName>
        <ecNumber evidence="3 6">3.2.1.45</ecNumber>
    </recommendedName>
</protein>
<comment type="catalytic activity">
    <reaction evidence="1">
        <text>a beta-D-glucosyl-(1&lt;-&gt;1')-N-acylsphing-4-enine + H2O = an N-acylsphing-4-enine + D-glucose</text>
        <dbReference type="Rhea" id="RHEA:13269"/>
        <dbReference type="ChEBI" id="CHEBI:4167"/>
        <dbReference type="ChEBI" id="CHEBI:15377"/>
        <dbReference type="ChEBI" id="CHEBI:22801"/>
        <dbReference type="ChEBI" id="CHEBI:52639"/>
        <dbReference type="EC" id="3.2.1.45"/>
    </reaction>
    <physiologicalReaction direction="left-to-right" evidence="1">
        <dbReference type="Rhea" id="RHEA:13270"/>
    </physiologicalReaction>
</comment>
<evidence type="ECO:0000256" key="1">
    <source>
        <dbReference type="ARBA" id="ARBA00001013"/>
    </source>
</evidence>
<evidence type="ECO:0000313" key="8">
    <source>
        <dbReference type="EMBL" id="KHJ95601.1"/>
    </source>
</evidence>
<dbReference type="InterPro" id="IPR017853">
    <property type="entry name" value="GH"/>
</dbReference>
<keyword evidence="4" id="KW-0732">Signal</keyword>
<proteinExistence type="inferred from homology"/>
<evidence type="ECO:0000256" key="4">
    <source>
        <dbReference type="ARBA" id="ARBA00022729"/>
    </source>
</evidence>
<evidence type="ECO:0000256" key="5">
    <source>
        <dbReference type="ARBA" id="ARBA00022801"/>
    </source>
</evidence>
<reference evidence="8 9" key="1">
    <citation type="submission" date="2014-03" db="EMBL/GenBank/DDBJ databases">
        <title>Draft genome of the hookworm Oesophagostomum dentatum.</title>
        <authorList>
            <person name="Mitreva M."/>
        </authorList>
    </citation>
    <scope>NUCLEOTIDE SEQUENCE [LARGE SCALE GENOMIC DNA]</scope>
    <source>
        <strain evidence="8 9">OD-Hann</strain>
    </source>
</reference>
<dbReference type="PANTHER" id="PTHR11069">
    <property type="entry name" value="GLUCOSYLCERAMIDASE"/>
    <property type="match status" value="1"/>
</dbReference>
<dbReference type="InterPro" id="IPR033453">
    <property type="entry name" value="Glyco_hydro_30_TIM-barrel"/>
</dbReference>
<dbReference type="AlphaFoldDB" id="A0A0B1THP5"/>
<dbReference type="SUPFAM" id="SSF51445">
    <property type="entry name" value="(Trans)glycosidases"/>
    <property type="match status" value="1"/>
</dbReference>
<dbReference type="Pfam" id="PF02055">
    <property type="entry name" value="Glyco_hydro_30"/>
    <property type="match status" value="1"/>
</dbReference>
<dbReference type="EMBL" id="KN549912">
    <property type="protein sequence ID" value="KHJ95601.1"/>
    <property type="molecule type" value="Genomic_DNA"/>
</dbReference>
<accession>A0A0B1THP5</accession>
<dbReference type="GO" id="GO:0006680">
    <property type="term" value="P:glucosylceramide catabolic process"/>
    <property type="evidence" value="ECO:0007669"/>
    <property type="project" value="TreeGrafter"/>
</dbReference>
<organism evidence="8 9">
    <name type="scientific">Oesophagostomum dentatum</name>
    <name type="common">Nodular worm</name>
    <dbReference type="NCBI Taxonomy" id="61180"/>
    <lineage>
        <taxon>Eukaryota</taxon>
        <taxon>Metazoa</taxon>
        <taxon>Ecdysozoa</taxon>
        <taxon>Nematoda</taxon>
        <taxon>Chromadorea</taxon>
        <taxon>Rhabditida</taxon>
        <taxon>Rhabditina</taxon>
        <taxon>Rhabditomorpha</taxon>
        <taxon>Strongyloidea</taxon>
        <taxon>Strongylidae</taxon>
        <taxon>Oesophagostomum</taxon>
    </lineage>
</organism>
<keyword evidence="6" id="KW-0746">Sphingolipid metabolism</keyword>
<keyword evidence="6" id="KW-0443">Lipid metabolism</keyword>
<name>A0A0B1THP5_OESDE</name>
<evidence type="ECO:0000256" key="2">
    <source>
        <dbReference type="ARBA" id="ARBA00005382"/>
    </source>
</evidence>
<sequence>MMDLKEGQDAERYCGHLDVATLKARVNQRESTRSSREDATMLATLFFGALLLSFEGPYPVTPPNSFIGSLSEFQIPYILSALNFTNGNLKLFASPWSAPGWMKTNGRMKGGGWLLGEVNGEYYKSYAKYLIRFFEEYAKNGIDFWGMTLQNEPTSGAWKWYRWQTMFFTSKMQRDFVKVTLGPMFKKNNATKDLKLIGLDDNRMWLPRWADNIFNDPEATKYVHGIGVHWYLNFLAPACVLTKTHNRHPDKFLLATEACTGSMGIHGPILGDWNRGEQYAKDIITTLNNYVAGWVDWNICLDEEGGPNWVNNVVDSPIIVNATADEFYKQPMFYAMGHFSKFIKPGSLRIFAKVTGRKPVLTTAFTHQGLVFLLLRRRTLVLLNTHSCSKDVLVNDLATGRHIYLTIDPRSVVTVLWDEQ</sequence>
<dbReference type="GO" id="GO:0004348">
    <property type="term" value="F:glucosylceramidase activity"/>
    <property type="evidence" value="ECO:0007669"/>
    <property type="project" value="UniProtKB-EC"/>
</dbReference>
<evidence type="ECO:0000256" key="6">
    <source>
        <dbReference type="RuleBase" id="RU361188"/>
    </source>
</evidence>
<gene>
    <name evidence="8" type="ORF">OESDEN_04449</name>
</gene>
<evidence type="ECO:0000259" key="7">
    <source>
        <dbReference type="Pfam" id="PF02055"/>
    </source>
</evidence>
<dbReference type="OrthoDB" id="2160638at2759"/>
<feature type="domain" description="Glycosyl hydrolase family 30 TIM-barrel" evidence="7">
    <location>
        <begin position="72"/>
        <end position="343"/>
    </location>
</feature>
<dbReference type="PANTHER" id="PTHR11069:SF23">
    <property type="entry name" value="LYSOSOMAL ACID GLUCOSYLCERAMIDASE"/>
    <property type="match status" value="1"/>
</dbReference>
<comment type="similarity">
    <text evidence="2 6">Belongs to the glycosyl hydrolase 30 family.</text>
</comment>
<dbReference type="InterPro" id="IPR001139">
    <property type="entry name" value="Glyco_hydro_30"/>
</dbReference>